<dbReference type="EMBL" id="LT799839">
    <property type="protein sequence ID" value="SLK14361.1"/>
    <property type="molecule type" value="Genomic_DNA"/>
</dbReference>
<accession>S6FK84</accession>
<evidence type="ECO:0000313" key="3">
    <source>
        <dbReference type="Proteomes" id="UP000190476"/>
    </source>
</evidence>
<feature type="transmembrane region" description="Helical" evidence="1">
    <location>
        <begin position="20"/>
        <end position="43"/>
    </location>
</feature>
<dbReference type="NCBIfam" id="TIGR01906">
    <property type="entry name" value="integ_TIGR01906"/>
    <property type="match status" value="1"/>
</dbReference>
<keyword evidence="1" id="KW-0812">Transmembrane</keyword>
<dbReference type="RefSeq" id="WP_021874996.1">
    <property type="nucleotide sequence ID" value="NZ_CBML010000006.1"/>
</dbReference>
<evidence type="ECO:0000256" key="1">
    <source>
        <dbReference type="SAM" id="Phobius"/>
    </source>
</evidence>
<dbReference type="GeneID" id="66301007"/>
<dbReference type="InterPro" id="IPR010178">
    <property type="entry name" value="Lit"/>
</dbReference>
<organism evidence="2 3">
    <name type="scientific">Clostridium chauvoei JF4335</name>
    <dbReference type="NCBI Taxonomy" id="1351755"/>
    <lineage>
        <taxon>Bacteria</taxon>
        <taxon>Bacillati</taxon>
        <taxon>Bacillota</taxon>
        <taxon>Clostridia</taxon>
        <taxon>Eubacteriales</taxon>
        <taxon>Clostridiaceae</taxon>
        <taxon>Clostridium</taxon>
    </lineage>
</organism>
<feature type="transmembrane region" description="Helical" evidence="1">
    <location>
        <begin position="103"/>
        <end position="124"/>
    </location>
</feature>
<evidence type="ECO:0000313" key="2">
    <source>
        <dbReference type="EMBL" id="SLK14361.1"/>
    </source>
</evidence>
<dbReference type="AlphaFoldDB" id="S6FK84"/>
<gene>
    <name evidence="2" type="ORF">CCH01_06450</name>
</gene>
<sequence length="234" mass="27017">MKLSKNQGSRRSNTALNMFLSFITSIFAVGISVIITLNLTIVYKIAIDKFNLVKITGLSKEKLMFNYNGMIKYLNNPFIKQLEFEDFSMSRTGEIHFQEVKNIFMKLYIIVIIALLIFITFKLVKALAKNIEFPKVVNYAANIILITFGFVMASMGINFSKTFVLFHKLFFNNNYWIFDPKTDPVINALPEELFLVYAIIIIVLLGVQVIAFKMIYIKSKPIKSPHQIIKRFNI</sequence>
<keyword evidence="1" id="KW-1133">Transmembrane helix</keyword>
<proteinExistence type="predicted"/>
<keyword evidence="1" id="KW-0472">Membrane</keyword>
<dbReference type="Proteomes" id="UP000190476">
    <property type="component" value="Chromosome I"/>
</dbReference>
<dbReference type="Pfam" id="PF07314">
    <property type="entry name" value="Lit"/>
    <property type="match status" value="1"/>
</dbReference>
<feature type="transmembrane region" description="Helical" evidence="1">
    <location>
        <begin position="194"/>
        <end position="216"/>
    </location>
</feature>
<feature type="transmembrane region" description="Helical" evidence="1">
    <location>
        <begin position="136"/>
        <end position="157"/>
    </location>
</feature>
<reference evidence="3" key="1">
    <citation type="submission" date="2017-03" db="EMBL/GenBank/DDBJ databases">
        <authorList>
            <person name="Falquet L."/>
            <person name="Falquet L."/>
        </authorList>
    </citation>
    <scope>NUCLEOTIDE SEQUENCE [LARGE SCALE GENOMIC DNA]</scope>
</reference>
<name>S6FK84_9CLOT</name>
<protein>
    <submittedName>
        <fullName evidence="2">Putative Integral membrane protein</fullName>
    </submittedName>
</protein>
<keyword evidence="3" id="KW-1185">Reference proteome</keyword>
<dbReference type="STRING" id="1351755.CCH01_06450"/>